<keyword evidence="6 13" id="KW-0418">Kinase</keyword>
<comment type="caution">
    <text evidence="13">The sequence shown here is derived from an EMBL/GenBank/DDBJ whole genome shotgun (WGS) entry which is preliminary data.</text>
</comment>
<evidence type="ECO:0000256" key="3">
    <source>
        <dbReference type="ARBA" id="ARBA00022527"/>
    </source>
</evidence>
<evidence type="ECO:0000256" key="2">
    <source>
        <dbReference type="ARBA" id="ARBA00012513"/>
    </source>
</evidence>
<keyword evidence="7 10" id="KW-0067">ATP-binding</keyword>
<name>A0AAV5QXR1_9ASCO</name>
<keyword evidence="5 10" id="KW-0547">Nucleotide-binding</keyword>
<evidence type="ECO:0000256" key="8">
    <source>
        <dbReference type="ARBA" id="ARBA00047899"/>
    </source>
</evidence>
<comment type="similarity">
    <text evidence="1">Belongs to the protein kinase superfamily. STE Ser/Thr protein kinase family. STE20 subfamily.</text>
</comment>
<dbReference type="AlphaFoldDB" id="A0AAV5QXR1"/>
<comment type="catalytic activity">
    <reaction evidence="8">
        <text>L-threonyl-[protein] + ATP = O-phospho-L-threonyl-[protein] + ADP + H(+)</text>
        <dbReference type="Rhea" id="RHEA:46608"/>
        <dbReference type="Rhea" id="RHEA-COMP:11060"/>
        <dbReference type="Rhea" id="RHEA-COMP:11605"/>
        <dbReference type="ChEBI" id="CHEBI:15378"/>
        <dbReference type="ChEBI" id="CHEBI:30013"/>
        <dbReference type="ChEBI" id="CHEBI:30616"/>
        <dbReference type="ChEBI" id="CHEBI:61977"/>
        <dbReference type="ChEBI" id="CHEBI:456216"/>
        <dbReference type="EC" id="2.7.11.1"/>
    </reaction>
</comment>
<dbReference type="GO" id="GO:0005524">
    <property type="term" value="F:ATP binding"/>
    <property type="evidence" value="ECO:0007669"/>
    <property type="project" value="UniProtKB-UniRule"/>
</dbReference>
<feature type="region of interest" description="Disordered" evidence="11">
    <location>
        <begin position="349"/>
        <end position="386"/>
    </location>
</feature>
<dbReference type="Proteomes" id="UP001360560">
    <property type="component" value="Unassembled WGS sequence"/>
</dbReference>
<dbReference type="EMBL" id="BTFZ01000020">
    <property type="protein sequence ID" value="GMM38900.1"/>
    <property type="molecule type" value="Genomic_DNA"/>
</dbReference>
<keyword evidence="3 13" id="KW-0723">Serine/threonine-protein kinase</keyword>
<dbReference type="PANTHER" id="PTHR48012">
    <property type="entry name" value="STERILE20-LIKE KINASE, ISOFORM B-RELATED"/>
    <property type="match status" value="1"/>
</dbReference>
<dbReference type="PROSITE" id="PS50011">
    <property type="entry name" value="PROTEIN_KINASE_DOM"/>
    <property type="match status" value="1"/>
</dbReference>
<sequence>MSIDPADVFNIKECIGRGTFGEVYKAIDKRTNDVVALKVVNLEESNEDIKVLVQEIGFLSQLRSPYITTYFGTYLRDVSMWISMEYCGGGSCADLLRCHKKLSEDVTCFIIRDCLKGLKYLHSEMKIHRDIKAANILLTPTGQVKLADFGVSGQITATHVKKQTFVGTPFWMAPEMITRKFGYNEKVDIWSLGITVIELITGSPPHASHDPLKVLFRIPREPAPVLIGDDFTEAIKEFTQCCLIKVPSKRPSAEWLLNHRFIKHCRRNVNAVALIQQKQDWFAKNSRHKPCSRYKKDPLVNDVYNDDYKTAFKWSFTTKNLSTPDIINYEFSDEMLFDSPQVYSSSSIVNTSSVGKNSGKDSKSVPSKNLSSPDTNATTPNDNVDIPCSQKTVMTGKEMQIDYLRDILLYCLKKVSNRAKTSGTKETVLQLAKTVVEFEHQQVGLSEAIIEEIWLRINGLKNEGFL</sequence>
<evidence type="ECO:0000256" key="9">
    <source>
        <dbReference type="ARBA" id="ARBA00048679"/>
    </source>
</evidence>
<dbReference type="SUPFAM" id="SSF56112">
    <property type="entry name" value="Protein kinase-like (PK-like)"/>
    <property type="match status" value="1"/>
</dbReference>
<evidence type="ECO:0000313" key="13">
    <source>
        <dbReference type="EMBL" id="GMM38900.1"/>
    </source>
</evidence>
<keyword evidence="4" id="KW-0808">Transferase</keyword>
<dbReference type="EC" id="2.7.11.1" evidence="2"/>
<dbReference type="Pfam" id="PF00069">
    <property type="entry name" value="Pkinase"/>
    <property type="match status" value="1"/>
</dbReference>
<organism evidence="13 14">
    <name type="scientific">Saccharomycopsis crataegensis</name>
    <dbReference type="NCBI Taxonomy" id="43959"/>
    <lineage>
        <taxon>Eukaryota</taxon>
        <taxon>Fungi</taxon>
        <taxon>Dikarya</taxon>
        <taxon>Ascomycota</taxon>
        <taxon>Saccharomycotina</taxon>
        <taxon>Saccharomycetes</taxon>
        <taxon>Saccharomycopsidaceae</taxon>
        <taxon>Saccharomycopsis</taxon>
    </lineage>
</organism>
<dbReference type="Gene3D" id="1.10.510.10">
    <property type="entry name" value="Transferase(Phosphotransferase) domain 1"/>
    <property type="match status" value="1"/>
</dbReference>
<dbReference type="PROSITE" id="PS00107">
    <property type="entry name" value="PROTEIN_KINASE_ATP"/>
    <property type="match status" value="1"/>
</dbReference>
<evidence type="ECO:0000313" key="14">
    <source>
        <dbReference type="Proteomes" id="UP001360560"/>
    </source>
</evidence>
<evidence type="ECO:0000259" key="12">
    <source>
        <dbReference type="PROSITE" id="PS50011"/>
    </source>
</evidence>
<evidence type="ECO:0000256" key="10">
    <source>
        <dbReference type="PROSITE-ProRule" id="PRU10141"/>
    </source>
</evidence>
<dbReference type="GO" id="GO:0004674">
    <property type="term" value="F:protein serine/threonine kinase activity"/>
    <property type="evidence" value="ECO:0007669"/>
    <property type="project" value="UniProtKB-KW"/>
</dbReference>
<dbReference type="InterPro" id="IPR017441">
    <property type="entry name" value="Protein_kinase_ATP_BS"/>
</dbReference>
<evidence type="ECO:0000256" key="7">
    <source>
        <dbReference type="ARBA" id="ARBA00022840"/>
    </source>
</evidence>
<gene>
    <name evidence="13" type="ORF">DASC09_062390</name>
</gene>
<evidence type="ECO:0000256" key="4">
    <source>
        <dbReference type="ARBA" id="ARBA00022679"/>
    </source>
</evidence>
<accession>A0AAV5QXR1</accession>
<evidence type="ECO:0000256" key="1">
    <source>
        <dbReference type="ARBA" id="ARBA00008874"/>
    </source>
</evidence>
<protein>
    <recommendedName>
        <fullName evidence="2">non-specific serine/threonine protein kinase</fullName>
        <ecNumber evidence="2">2.7.11.1</ecNumber>
    </recommendedName>
</protein>
<dbReference type="RefSeq" id="XP_064855895.1">
    <property type="nucleotide sequence ID" value="XM_064999823.1"/>
</dbReference>
<dbReference type="PANTHER" id="PTHR48012:SF10">
    <property type="entry name" value="FI20177P1"/>
    <property type="match status" value="1"/>
</dbReference>
<keyword evidence="14" id="KW-1185">Reference proteome</keyword>
<evidence type="ECO:0000256" key="5">
    <source>
        <dbReference type="ARBA" id="ARBA00022741"/>
    </source>
</evidence>
<comment type="catalytic activity">
    <reaction evidence="9">
        <text>L-seryl-[protein] + ATP = O-phospho-L-seryl-[protein] + ADP + H(+)</text>
        <dbReference type="Rhea" id="RHEA:17989"/>
        <dbReference type="Rhea" id="RHEA-COMP:9863"/>
        <dbReference type="Rhea" id="RHEA-COMP:11604"/>
        <dbReference type="ChEBI" id="CHEBI:15378"/>
        <dbReference type="ChEBI" id="CHEBI:29999"/>
        <dbReference type="ChEBI" id="CHEBI:30616"/>
        <dbReference type="ChEBI" id="CHEBI:83421"/>
        <dbReference type="ChEBI" id="CHEBI:456216"/>
        <dbReference type="EC" id="2.7.11.1"/>
    </reaction>
</comment>
<dbReference type="InterPro" id="IPR000719">
    <property type="entry name" value="Prot_kinase_dom"/>
</dbReference>
<evidence type="ECO:0000256" key="6">
    <source>
        <dbReference type="ARBA" id="ARBA00022777"/>
    </source>
</evidence>
<evidence type="ECO:0000256" key="11">
    <source>
        <dbReference type="SAM" id="MobiDB-lite"/>
    </source>
</evidence>
<dbReference type="FunFam" id="1.10.510.10:FF:000499">
    <property type="entry name" value="Serine/threonine-protein kinase KIC1"/>
    <property type="match status" value="1"/>
</dbReference>
<dbReference type="GeneID" id="90076888"/>
<reference evidence="13 14" key="1">
    <citation type="journal article" date="2023" name="Elife">
        <title>Identification of key yeast species and microbe-microbe interactions impacting larval growth of Drosophila in the wild.</title>
        <authorList>
            <person name="Mure A."/>
            <person name="Sugiura Y."/>
            <person name="Maeda R."/>
            <person name="Honda K."/>
            <person name="Sakurai N."/>
            <person name="Takahashi Y."/>
            <person name="Watada M."/>
            <person name="Katoh T."/>
            <person name="Gotoh A."/>
            <person name="Gotoh Y."/>
            <person name="Taniguchi I."/>
            <person name="Nakamura K."/>
            <person name="Hayashi T."/>
            <person name="Katayama T."/>
            <person name="Uemura T."/>
            <person name="Hattori Y."/>
        </authorList>
    </citation>
    <scope>NUCLEOTIDE SEQUENCE [LARGE SCALE GENOMIC DNA]</scope>
    <source>
        <strain evidence="13 14">SC-9</strain>
    </source>
</reference>
<proteinExistence type="inferred from homology"/>
<feature type="binding site" evidence="10">
    <location>
        <position position="38"/>
    </location>
    <ligand>
        <name>ATP</name>
        <dbReference type="ChEBI" id="CHEBI:30616"/>
    </ligand>
</feature>
<feature type="domain" description="Protein kinase" evidence="12">
    <location>
        <begin position="9"/>
        <end position="262"/>
    </location>
</feature>
<dbReference type="InterPro" id="IPR011009">
    <property type="entry name" value="Kinase-like_dom_sf"/>
</dbReference>
<dbReference type="InterPro" id="IPR050629">
    <property type="entry name" value="STE20/SPS1-PAK"/>
</dbReference>
<dbReference type="GO" id="GO:0005737">
    <property type="term" value="C:cytoplasm"/>
    <property type="evidence" value="ECO:0007669"/>
    <property type="project" value="TreeGrafter"/>
</dbReference>
<dbReference type="SMART" id="SM00220">
    <property type="entry name" value="S_TKc"/>
    <property type="match status" value="1"/>
</dbReference>
<feature type="compositionally biased region" description="Polar residues" evidence="11">
    <location>
        <begin position="364"/>
        <end position="382"/>
    </location>
</feature>